<dbReference type="RefSeq" id="WP_079638309.1">
    <property type="nucleotide sequence ID" value="NZ_FUYP01000008.1"/>
</dbReference>
<dbReference type="CDD" id="cd06223">
    <property type="entry name" value="PRTases_typeI"/>
    <property type="match status" value="1"/>
</dbReference>
<dbReference type="GO" id="GO:0016757">
    <property type="term" value="F:glycosyltransferase activity"/>
    <property type="evidence" value="ECO:0007669"/>
    <property type="project" value="UniProtKB-KW"/>
</dbReference>
<dbReference type="InterPro" id="IPR029057">
    <property type="entry name" value="PRTase-like"/>
</dbReference>
<dbReference type="InterPro" id="IPR000836">
    <property type="entry name" value="PRTase_dom"/>
</dbReference>
<sequence>MSDDGKIYIDANRLLADSLRLGMQILESGFAPTHLVGIWRGGAPVGIAVQELLDYHGRPCDHIAIRTSSYHDIDRQDPEVKVFALGYLIDTLNPDDRLLIIDDVFDSGRSIRAFIGELRARCRHNMPRDIRIATVWYKPRRNVTDLAPDFFVHETDRWLIFPHEFHGLSVDEIRCHKLEAAIILGEEKAPHG</sequence>
<dbReference type="Proteomes" id="UP000190044">
    <property type="component" value="Unassembled WGS sequence"/>
</dbReference>
<dbReference type="EMBL" id="FUYP01000008">
    <property type="protein sequence ID" value="SKB53975.1"/>
    <property type="molecule type" value="Genomic_DNA"/>
</dbReference>
<dbReference type="OrthoDB" id="199120at2"/>
<organism evidence="4 5">
    <name type="scientific">Sphingopyxis flava</name>
    <dbReference type="NCBI Taxonomy" id="1507287"/>
    <lineage>
        <taxon>Bacteria</taxon>
        <taxon>Pseudomonadati</taxon>
        <taxon>Pseudomonadota</taxon>
        <taxon>Alphaproteobacteria</taxon>
        <taxon>Sphingomonadales</taxon>
        <taxon>Sphingomonadaceae</taxon>
        <taxon>Sphingopyxis</taxon>
    </lineage>
</organism>
<keyword evidence="1" id="KW-0328">Glycosyltransferase</keyword>
<feature type="domain" description="Phosphoribosyltransferase" evidence="3">
    <location>
        <begin position="16"/>
        <end position="160"/>
    </location>
</feature>
<evidence type="ECO:0000259" key="3">
    <source>
        <dbReference type="Pfam" id="PF00156"/>
    </source>
</evidence>
<accession>A0A1T5C3K8</accession>
<dbReference type="Gene3D" id="3.40.50.2020">
    <property type="match status" value="1"/>
</dbReference>
<gene>
    <name evidence="4" type="ORF">SAMN06295937_1008152</name>
</gene>
<dbReference type="PANTHER" id="PTHR43363">
    <property type="entry name" value="HYPOXANTHINE PHOSPHORIBOSYLTRANSFERASE"/>
    <property type="match status" value="1"/>
</dbReference>
<keyword evidence="5" id="KW-1185">Reference proteome</keyword>
<evidence type="ECO:0000313" key="5">
    <source>
        <dbReference type="Proteomes" id="UP000190044"/>
    </source>
</evidence>
<reference evidence="5" key="1">
    <citation type="submission" date="2017-02" db="EMBL/GenBank/DDBJ databases">
        <authorList>
            <person name="Varghese N."/>
            <person name="Submissions S."/>
        </authorList>
    </citation>
    <scope>NUCLEOTIDE SEQUENCE [LARGE SCALE GENOMIC DNA]</scope>
    <source>
        <strain evidence="5">R11H</strain>
    </source>
</reference>
<evidence type="ECO:0000256" key="2">
    <source>
        <dbReference type="ARBA" id="ARBA00022679"/>
    </source>
</evidence>
<keyword evidence="2" id="KW-0808">Transferase</keyword>
<dbReference type="Pfam" id="PF00156">
    <property type="entry name" value="Pribosyltran"/>
    <property type="match status" value="1"/>
</dbReference>
<name>A0A1T5C3K8_9SPHN</name>
<evidence type="ECO:0000313" key="4">
    <source>
        <dbReference type="EMBL" id="SKB53975.1"/>
    </source>
</evidence>
<evidence type="ECO:0000256" key="1">
    <source>
        <dbReference type="ARBA" id="ARBA00022676"/>
    </source>
</evidence>
<proteinExistence type="predicted"/>
<dbReference type="PANTHER" id="PTHR43363:SF1">
    <property type="entry name" value="HYPOXANTHINE-GUANINE PHOSPHORIBOSYLTRANSFERASE"/>
    <property type="match status" value="1"/>
</dbReference>
<dbReference type="AlphaFoldDB" id="A0A1T5C3K8"/>
<dbReference type="SUPFAM" id="SSF53271">
    <property type="entry name" value="PRTase-like"/>
    <property type="match status" value="1"/>
</dbReference>
<protein>
    <recommendedName>
        <fullName evidence="3">Phosphoribosyltransferase domain-containing protein</fullName>
    </recommendedName>
</protein>